<comment type="catalytic activity">
    <reaction evidence="7">
        <text>IMP + L-aspartate + GTP = N(6)-(1,2-dicarboxyethyl)-AMP + GDP + phosphate + 2 H(+)</text>
        <dbReference type="Rhea" id="RHEA:15753"/>
        <dbReference type="ChEBI" id="CHEBI:15378"/>
        <dbReference type="ChEBI" id="CHEBI:29991"/>
        <dbReference type="ChEBI" id="CHEBI:37565"/>
        <dbReference type="ChEBI" id="CHEBI:43474"/>
        <dbReference type="ChEBI" id="CHEBI:57567"/>
        <dbReference type="ChEBI" id="CHEBI:58053"/>
        <dbReference type="ChEBI" id="CHEBI:58189"/>
        <dbReference type="EC" id="6.3.4.4"/>
    </reaction>
</comment>
<comment type="pathway">
    <text evidence="7">Purine metabolism; AMP biosynthesis via de novo pathway; AMP from IMP: step 1/2.</text>
</comment>
<evidence type="ECO:0000256" key="2">
    <source>
        <dbReference type="ARBA" id="ARBA00022723"/>
    </source>
</evidence>
<feature type="binding site" description="in other chain" evidence="7">
    <location>
        <position position="185"/>
    </location>
    <ligand>
        <name>IMP</name>
        <dbReference type="ChEBI" id="CHEBI:58053"/>
        <note>ligand shared between dimeric partners</note>
    </ligand>
</feature>
<dbReference type="UniPathway" id="UPA00075">
    <property type="reaction ID" value="UER00335"/>
</dbReference>
<keyword evidence="2 7" id="KW-0479">Metal-binding</keyword>
<dbReference type="SUPFAM" id="SSF52540">
    <property type="entry name" value="P-loop containing nucleoside triphosphate hydrolases"/>
    <property type="match status" value="1"/>
</dbReference>
<evidence type="ECO:0000256" key="3">
    <source>
        <dbReference type="ARBA" id="ARBA00022741"/>
    </source>
</evidence>
<evidence type="ECO:0000256" key="1">
    <source>
        <dbReference type="ARBA" id="ARBA00022598"/>
    </source>
</evidence>
<evidence type="ECO:0000313" key="9">
    <source>
        <dbReference type="Proteomes" id="UP000566813"/>
    </source>
</evidence>
<proteinExistence type="inferred from homology"/>
<feature type="binding site" evidence="7">
    <location>
        <begin position="43"/>
        <end position="45"/>
    </location>
    <ligand>
        <name>GTP</name>
        <dbReference type="ChEBI" id="CHEBI:37565"/>
    </ligand>
</feature>
<feature type="active site" description="Proton donor" evidence="7">
    <location>
        <position position="44"/>
    </location>
</feature>
<keyword evidence="3 7" id="KW-0547">Nucleotide-binding</keyword>
<comment type="caution">
    <text evidence="7">Lacks conserved residue(s) required for the propagation of feature annotation.</text>
</comment>
<evidence type="ECO:0000256" key="6">
    <source>
        <dbReference type="ARBA" id="ARBA00023134"/>
    </source>
</evidence>
<organism evidence="8 9">
    <name type="scientific">Novosphingobium flavum</name>
    <dbReference type="NCBI Taxonomy" id="1778672"/>
    <lineage>
        <taxon>Bacteria</taxon>
        <taxon>Pseudomonadati</taxon>
        <taxon>Pseudomonadota</taxon>
        <taxon>Alphaproteobacteria</taxon>
        <taxon>Sphingomonadales</taxon>
        <taxon>Sphingomonadaceae</taxon>
        <taxon>Novosphingobium</taxon>
    </lineage>
</organism>
<feature type="binding site" evidence="7">
    <location>
        <position position="140"/>
    </location>
    <ligand>
        <name>IMP</name>
        <dbReference type="ChEBI" id="CHEBI:58053"/>
        <note>ligand shared between dimeric partners</note>
    </ligand>
</feature>
<dbReference type="InterPro" id="IPR027417">
    <property type="entry name" value="P-loop_NTPase"/>
</dbReference>
<dbReference type="InterPro" id="IPR042111">
    <property type="entry name" value="Adenylosuccinate_synth_dom3"/>
</dbReference>
<evidence type="ECO:0000256" key="4">
    <source>
        <dbReference type="ARBA" id="ARBA00022755"/>
    </source>
</evidence>
<dbReference type="GO" id="GO:0004019">
    <property type="term" value="F:adenylosuccinate synthase activity"/>
    <property type="evidence" value="ECO:0007669"/>
    <property type="project" value="UniProtKB-UniRule"/>
</dbReference>
<dbReference type="InterPro" id="IPR042109">
    <property type="entry name" value="Adenylosuccinate_synth_dom1"/>
</dbReference>
<comment type="function">
    <text evidence="7">Plays an important role in the de novo pathway of purine nucleotide biosynthesis. Catalyzes the first committed step in the biosynthesis of AMP from IMP.</text>
</comment>
<keyword evidence="4 7" id="KW-0658">Purine biosynthesis</keyword>
<dbReference type="EC" id="6.3.4.4" evidence="7"/>
<feature type="binding site" description="in other chain" evidence="7">
    <location>
        <position position="270"/>
    </location>
    <ligand>
        <name>IMP</name>
        <dbReference type="ChEBI" id="CHEBI:58053"/>
        <note>ligand shared between dimeric partners</note>
    </ligand>
</feature>
<comment type="caution">
    <text evidence="8">The sequence shown here is derived from an EMBL/GenBank/DDBJ whole genome shotgun (WGS) entry which is preliminary data.</text>
</comment>
<evidence type="ECO:0000256" key="5">
    <source>
        <dbReference type="ARBA" id="ARBA00022842"/>
    </source>
</evidence>
<comment type="cofactor">
    <cofactor evidence="7">
        <name>Mg(2+)</name>
        <dbReference type="ChEBI" id="CHEBI:18420"/>
    </cofactor>
    <text evidence="7">Binds 1 Mg(2+) ion per subunit.</text>
</comment>
<name>A0A7X1FPS6_9SPHN</name>
<dbReference type="RefSeq" id="WP_185662573.1">
    <property type="nucleotide sequence ID" value="NZ_JACLAW010000002.1"/>
</dbReference>
<dbReference type="GO" id="GO:0000287">
    <property type="term" value="F:magnesium ion binding"/>
    <property type="evidence" value="ECO:0007669"/>
    <property type="project" value="UniProtKB-UniRule"/>
</dbReference>
<keyword evidence="7" id="KW-0963">Cytoplasm</keyword>
<feature type="binding site" evidence="7">
    <location>
        <position position="272"/>
    </location>
    <ligand>
        <name>GTP</name>
        <dbReference type="ChEBI" id="CHEBI:37565"/>
    </ligand>
</feature>
<keyword evidence="1 7" id="KW-0436">Ligase</keyword>
<keyword evidence="9" id="KW-1185">Reference proteome</keyword>
<evidence type="ECO:0000256" key="7">
    <source>
        <dbReference type="HAMAP-Rule" id="MF_00011"/>
    </source>
</evidence>
<dbReference type="AlphaFoldDB" id="A0A7X1FPS6"/>
<comment type="subcellular location">
    <subcellularLocation>
        <location evidence="7">Cytoplasm</location>
    </subcellularLocation>
</comment>
<dbReference type="GO" id="GO:0005525">
    <property type="term" value="F:GTP binding"/>
    <property type="evidence" value="ECO:0007669"/>
    <property type="project" value="UniProtKB-UniRule"/>
</dbReference>
<feature type="binding site" description="in other chain" evidence="7">
    <location>
        <position position="126"/>
    </location>
    <ligand>
        <name>IMP</name>
        <dbReference type="ChEBI" id="CHEBI:58053"/>
        <note>ligand shared between dimeric partners</note>
    </ligand>
</feature>
<dbReference type="PANTHER" id="PTHR11846:SF0">
    <property type="entry name" value="ADENYLOSUCCINATE SYNTHETASE"/>
    <property type="match status" value="1"/>
</dbReference>
<dbReference type="InterPro" id="IPR001114">
    <property type="entry name" value="Adenylosuccinate_synthetase"/>
</dbReference>
<dbReference type="Proteomes" id="UP000566813">
    <property type="component" value="Unassembled WGS sequence"/>
</dbReference>
<dbReference type="Gene3D" id="3.90.170.10">
    <property type="entry name" value="Adenylosuccinate Synthetase, subunit A, domain 3"/>
    <property type="match status" value="1"/>
</dbReference>
<dbReference type="HAMAP" id="MF_00011">
    <property type="entry name" value="Adenylosucc_synth"/>
    <property type="match status" value="1"/>
</dbReference>
<dbReference type="GO" id="GO:0046040">
    <property type="term" value="P:IMP metabolic process"/>
    <property type="evidence" value="ECO:0007669"/>
    <property type="project" value="TreeGrafter"/>
</dbReference>
<feature type="binding site" description="in other chain" evidence="7">
    <location>
        <position position="201"/>
    </location>
    <ligand>
        <name>IMP</name>
        <dbReference type="ChEBI" id="CHEBI:58053"/>
        <note>ligand shared between dimeric partners</note>
    </ligand>
</feature>
<feature type="binding site" description="in other chain" evidence="7">
    <location>
        <begin position="41"/>
        <end position="44"/>
    </location>
    <ligand>
        <name>IMP</name>
        <dbReference type="ChEBI" id="CHEBI:58053"/>
        <note>ligand shared between dimeric partners</note>
    </ligand>
</feature>
<sequence length="353" mass="37622">MPVSIVVGGQFGSEGKGKVSLELVRMATEGRIAVVRVGGPNSGHTAYDRSGRKFALRQLPAGAIDRNADIVFPAGSYIDVDVLLGEIEDLDYPRDRIFVSPYANVITPEQKAWEVDAGLVSGIGSTGSGVGAAIMAQVAREASNFPLHRHDAAHCGVLEPFLRDTTALMRNWLDAGARIVIEGTQGFGLSLYDGGYWPKATSRATTAAAALAETGLSPMDVDNVVLVIRSYPIRVAGNSGPLPGETSWEAISESIDAQTNLREFTTVTKKLRRVGHFDASVVKAAIACNNPTMIVLNHLDYVGLEADLDDANSKINDFIREVSDAIGLAMTHFGFSDRGMTPNPSQAGRPVRA</sequence>
<reference evidence="8 9" key="1">
    <citation type="submission" date="2020-08" db="EMBL/GenBank/DDBJ databases">
        <title>The genome sequence of type strain Novosphingobium flavum NBRC 111647.</title>
        <authorList>
            <person name="Liu Y."/>
        </authorList>
    </citation>
    <scope>NUCLEOTIDE SEQUENCE [LARGE SCALE GENOMIC DNA]</scope>
    <source>
        <strain evidence="8 9">NBRC 111647</strain>
    </source>
</reference>
<comment type="subunit">
    <text evidence="7">Homodimer.</text>
</comment>
<comment type="similarity">
    <text evidence="7">Belongs to the adenylosuccinate synthetase family.</text>
</comment>
<dbReference type="SMART" id="SM00788">
    <property type="entry name" value="Adenylsucc_synt"/>
    <property type="match status" value="1"/>
</dbReference>
<protein>
    <recommendedName>
        <fullName evidence="7">Adenylosuccinate synthetase</fullName>
        <shortName evidence="7">AMPSase</shortName>
        <shortName evidence="7">AdSS</shortName>
        <ecNumber evidence="7">6.3.4.4</ecNumber>
    </recommendedName>
    <alternativeName>
        <fullName evidence="7">IMP--aspartate ligase</fullName>
    </alternativeName>
</protein>
<evidence type="ECO:0000313" key="8">
    <source>
        <dbReference type="EMBL" id="MBC2664307.1"/>
    </source>
</evidence>
<dbReference type="Pfam" id="PF00709">
    <property type="entry name" value="Adenylsucc_synt"/>
    <property type="match status" value="2"/>
</dbReference>
<feature type="binding site" evidence="7">
    <location>
        <begin position="266"/>
        <end position="272"/>
    </location>
    <ligand>
        <name>substrate</name>
    </ligand>
</feature>
<dbReference type="GO" id="GO:0044208">
    <property type="term" value="P:'de novo' AMP biosynthetic process"/>
    <property type="evidence" value="ECO:0007669"/>
    <property type="project" value="UniProtKB-UniRule"/>
</dbReference>
<gene>
    <name evidence="7" type="primary">purA</name>
    <name evidence="8" type="ORF">H7F51_02110</name>
</gene>
<dbReference type="EMBL" id="JACLAW010000002">
    <property type="protein sequence ID" value="MBC2664307.1"/>
    <property type="molecule type" value="Genomic_DNA"/>
</dbReference>
<feature type="binding site" evidence="7">
    <location>
        <begin position="298"/>
        <end position="300"/>
    </location>
    <ligand>
        <name>GTP</name>
        <dbReference type="ChEBI" id="CHEBI:37565"/>
    </ligand>
</feature>
<dbReference type="Gene3D" id="3.40.440.10">
    <property type="entry name" value="Adenylosuccinate Synthetase, subunit A, domain 1"/>
    <property type="match status" value="2"/>
</dbReference>
<dbReference type="PANTHER" id="PTHR11846">
    <property type="entry name" value="ADENYLOSUCCINATE SYNTHETASE"/>
    <property type="match status" value="1"/>
</dbReference>
<keyword evidence="6 7" id="KW-0342">GTP-binding</keyword>
<accession>A0A7X1FPS6</accession>
<keyword evidence="5 7" id="KW-0460">Magnesium</keyword>
<dbReference type="GO" id="GO:0005737">
    <property type="term" value="C:cytoplasm"/>
    <property type="evidence" value="ECO:0007669"/>
    <property type="project" value="UniProtKB-SubCell"/>
</dbReference>
<feature type="binding site" evidence="7">
    <location>
        <position position="43"/>
    </location>
    <ligand>
        <name>Mg(2+)</name>
        <dbReference type="ChEBI" id="CHEBI:18420"/>
    </ligand>
</feature>